<feature type="region of interest" description="Disordered" evidence="1">
    <location>
        <begin position="183"/>
        <end position="243"/>
    </location>
</feature>
<dbReference type="RefSeq" id="XP_025598221.1">
    <property type="nucleotide sequence ID" value="XM_025744814.1"/>
</dbReference>
<name>A0A316ZAI9_9BASI</name>
<feature type="compositionally biased region" description="Low complexity" evidence="1">
    <location>
        <begin position="186"/>
        <end position="195"/>
    </location>
</feature>
<feature type="compositionally biased region" description="Basic and acidic residues" evidence="1">
    <location>
        <begin position="225"/>
        <end position="237"/>
    </location>
</feature>
<feature type="compositionally biased region" description="Low complexity" evidence="1">
    <location>
        <begin position="120"/>
        <end position="136"/>
    </location>
</feature>
<dbReference type="EMBL" id="KZ819293">
    <property type="protein sequence ID" value="PWN97942.1"/>
    <property type="molecule type" value="Genomic_DNA"/>
</dbReference>
<protein>
    <submittedName>
        <fullName evidence="2">Uncharacterized protein</fullName>
    </submittedName>
</protein>
<evidence type="ECO:0000256" key="1">
    <source>
        <dbReference type="SAM" id="MobiDB-lite"/>
    </source>
</evidence>
<feature type="region of interest" description="Disordered" evidence="1">
    <location>
        <begin position="118"/>
        <end position="159"/>
    </location>
</feature>
<organism evidence="2 3">
    <name type="scientific">Tilletiopsis washingtonensis</name>
    <dbReference type="NCBI Taxonomy" id="58919"/>
    <lineage>
        <taxon>Eukaryota</taxon>
        <taxon>Fungi</taxon>
        <taxon>Dikarya</taxon>
        <taxon>Basidiomycota</taxon>
        <taxon>Ustilaginomycotina</taxon>
        <taxon>Exobasidiomycetes</taxon>
        <taxon>Entylomatales</taxon>
        <taxon>Entylomatales incertae sedis</taxon>
        <taxon>Tilletiopsis</taxon>
    </lineage>
</organism>
<keyword evidence="3" id="KW-1185">Reference proteome</keyword>
<reference evidence="2 3" key="1">
    <citation type="journal article" date="2018" name="Mol. Biol. Evol.">
        <title>Broad Genomic Sampling Reveals a Smut Pathogenic Ancestry of the Fungal Clade Ustilaginomycotina.</title>
        <authorList>
            <person name="Kijpornyongpan T."/>
            <person name="Mondo S.J."/>
            <person name="Barry K."/>
            <person name="Sandor L."/>
            <person name="Lee J."/>
            <person name="Lipzen A."/>
            <person name="Pangilinan J."/>
            <person name="LaButti K."/>
            <person name="Hainaut M."/>
            <person name="Henrissat B."/>
            <person name="Grigoriev I.V."/>
            <person name="Spatafora J.W."/>
            <person name="Aime M.C."/>
        </authorList>
    </citation>
    <scope>NUCLEOTIDE SEQUENCE [LARGE SCALE GENOMIC DNA]</scope>
    <source>
        <strain evidence="2 3">MCA 4186</strain>
    </source>
</reference>
<dbReference type="Proteomes" id="UP000245946">
    <property type="component" value="Unassembled WGS sequence"/>
</dbReference>
<dbReference type="GeneID" id="37272358"/>
<evidence type="ECO:0000313" key="2">
    <source>
        <dbReference type="EMBL" id="PWN97942.1"/>
    </source>
</evidence>
<sequence length="243" mass="25914">MPPKQSLAQAIAACRAAVLAFRNSLDGEQKKLYTAWAISSLEAPTCDHCQHGYLYVDHAHRAIPVFLESLNQQQLEARCALDDQFEALLDRLSGNGEADEPVLLQAFMERLILAENATPRGGNSAGSSSNGGAVVRSTERAGNGSQVVNPRGRGRSERPLFEVTSTLVNISDMPSYIASLPPGSGAAAAARATHAQMETRRQPQSLGPAHGAEQRTASFDPTPAEMHEAEKGKKAEGSVKQAQ</sequence>
<gene>
    <name evidence="2" type="ORF">FA09DRAFT_348803</name>
</gene>
<dbReference type="AlphaFoldDB" id="A0A316ZAI9"/>
<proteinExistence type="predicted"/>
<accession>A0A316ZAI9</accession>
<evidence type="ECO:0000313" key="3">
    <source>
        <dbReference type="Proteomes" id="UP000245946"/>
    </source>
</evidence>